<dbReference type="AlphaFoldDB" id="A0AAD3HI08"/>
<keyword evidence="4" id="KW-1185">Reference proteome</keyword>
<name>A0AAD3HI08_9CHLO</name>
<feature type="compositionally biased region" description="Low complexity" evidence="1">
    <location>
        <begin position="735"/>
        <end position="746"/>
    </location>
</feature>
<dbReference type="PROSITE" id="PS50179">
    <property type="entry name" value="VHS"/>
    <property type="match status" value="1"/>
</dbReference>
<dbReference type="InterPro" id="IPR008942">
    <property type="entry name" value="ENTH_VHS"/>
</dbReference>
<feature type="region of interest" description="Disordered" evidence="1">
    <location>
        <begin position="732"/>
        <end position="804"/>
    </location>
</feature>
<feature type="region of interest" description="Disordered" evidence="1">
    <location>
        <begin position="184"/>
        <end position="227"/>
    </location>
</feature>
<gene>
    <name evidence="3" type="ORF">Agub_g2326</name>
</gene>
<reference evidence="3 4" key="1">
    <citation type="journal article" date="2021" name="Sci. Rep.">
        <title>Genome sequencing of the multicellular alga Astrephomene provides insights into convergent evolution of germ-soma differentiation.</title>
        <authorList>
            <person name="Yamashita S."/>
            <person name="Yamamoto K."/>
            <person name="Matsuzaki R."/>
            <person name="Suzuki S."/>
            <person name="Yamaguchi H."/>
            <person name="Hirooka S."/>
            <person name="Minakuchi Y."/>
            <person name="Miyagishima S."/>
            <person name="Kawachi M."/>
            <person name="Toyoda A."/>
            <person name="Nozaki H."/>
        </authorList>
    </citation>
    <scope>NUCLEOTIDE SEQUENCE [LARGE SCALE GENOMIC DNA]</scope>
    <source>
        <strain evidence="3 4">NIES-4017</strain>
    </source>
</reference>
<accession>A0AAD3HI08</accession>
<feature type="region of interest" description="Disordered" evidence="1">
    <location>
        <begin position="509"/>
        <end position="641"/>
    </location>
</feature>
<feature type="region of interest" description="Disordered" evidence="1">
    <location>
        <begin position="334"/>
        <end position="362"/>
    </location>
</feature>
<organism evidence="3 4">
    <name type="scientific">Astrephomene gubernaculifera</name>
    <dbReference type="NCBI Taxonomy" id="47775"/>
    <lineage>
        <taxon>Eukaryota</taxon>
        <taxon>Viridiplantae</taxon>
        <taxon>Chlorophyta</taxon>
        <taxon>core chlorophytes</taxon>
        <taxon>Chlorophyceae</taxon>
        <taxon>CS clade</taxon>
        <taxon>Chlamydomonadales</taxon>
        <taxon>Astrephomenaceae</taxon>
        <taxon>Astrephomene</taxon>
    </lineage>
</organism>
<dbReference type="SUPFAM" id="SSF48464">
    <property type="entry name" value="ENTH/VHS domain"/>
    <property type="match status" value="1"/>
</dbReference>
<feature type="compositionally biased region" description="Gly residues" evidence="1">
    <location>
        <begin position="347"/>
        <end position="362"/>
    </location>
</feature>
<dbReference type="Gene3D" id="1.25.40.90">
    <property type="match status" value="1"/>
</dbReference>
<feature type="compositionally biased region" description="Low complexity" evidence="1">
    <location>
        <begin position="471"/>
        <end position="494"/>
    </location>
</feature>
<dbReference type="Proteomes" id="UP001054857">
    <property type="component" value="Unassembled WGS sequence"/>
</dbReference>
<feature type="compositionally biased region" description="Gly residues" evidence="1">
    <location>
        <begin position="747"/>
        <end position="763"/>
    </location>
</feature>
<evidence type="ECO:0000256" key="1">
    <source>
        <dbReference type="SAM" id="MobiDB-lite"/>
    </source>
</evidence>
<feature type="compositionally biased region" description="Low complexity" evidence="1">
    <location>
        <begin position="601"/>
        <end position="617"/>
    </location>
</feature>
<evidence type="ECO:0000313" key="4">
    <source>
        <dbReference type="Proteomes" id="UP001054857"/>
    </source>
</evidence>
<feature type="compositionally biased region" description="Low complexity" evidence="1">
    <location>
        <begin position="192"/>
        <end position="215"/>
    </location>
</feature>
<evidence type="ECO:0000313" key="3">
    <source>
        <dbReference type="EMBL" id="GFR41602.1"/>
    </source>
</evidence>
<comment type="caution">
    <text evidence="3">The sequence shown here is derived from an EMBL/GenBank/DDBJ whole genome shotgun (WGS) entry which is preliminary data.</text>
</comment>
<feature type="region of interest" description="Disordered" evidence="1">
    <location>
        <begin position="427"/>
        <end position="494"/>
    </location>
</feature>
<dbReference type="InterPro" id="IPR002014">
    <property type="entry name" value="VHS_dom"/>
</dbReference>
<dbReference type="GO" id="GO:0035091">
    <property type="term" value="F:phosphatidylinositol binding"/>
    <property type="evidence" value="ECO:0007669"/>
    <property type="project" value="InterPro"/>
</dbReference>
<feature type="domain" description="VHS" evidence="2">
    <location>
        <begin position="13"/>
        <end position="144"/>
    </location>
</feature>
<proteinExistence type="predicted"/>
<evidence type="ECO:0000259" key="2">
    <source>
        <dbReference type="PROSITE" id="PS50179"/>
    </source>
</evidence>
<dbReference type="EMBL" id="BMAR01000002">
    <property type="protein sequence ID" value="GFR41602.1"/>
    <property type="molecule type" value="Genomic_DNA"/>
</dbReference>
<feature type="compositionally biased region" description="Low complexity" evidence="1">
    <location>
        <begin position="832"/>
        <end position="874"/>
    </location>
</feature>
<feature type="compositionally biased region" description="Polar residues" evidence="1">
    <location>
        <begin position="540"/>
        <end position="553"/>
    </location>
</feature>
<sequence>MAQQSVDQLAKALVDTTRREVVWPMVFSGIKNIVRTNNLNTETLSCIKTWLKTNDSQLHTPLLSLTVMHTMSLNCSQFVRNQLAAPKLFQRLEKQLAKPQGPQVATAIVQVLVDWAHLYGHEELGARSRAVLAQPRYSQMAVGYAPSPAVVSMEEEMRLGLPPVAPIRGEDFISWLYRGASRDGSARGAGGAAAPAAGSPSPSAPGGQQQQQQGYVPGGAPPPITSQEAPQLCRRMRADAERLTSALAACRSAAGRSQRVEQLLGPMDAAYREAERCSQWRRRVQEFAARRADDPAALSSLLSATDVINQALQLWQDFTGREVFAAMRITVPPMPPEHLQQQQQPNGGAGGSGAAAGGGGGGGAATLALDELFNHVAPAASQQQQPVAVAVVAAGAAGGFPAPSTNPFAAPPPPSASSGSAAAGAAAAAVVSGPPHSGSLPPRGQSSAHTHTQPHHQANPSFSEWDPFAMPAPQRQPPAATAAGTAAAANGTAAPTAPAATAAAANTGWTHFSSDTGNPPTALQATGSSRSPSPAPYSPGQSSPQTRSGGVQHSPSATANSSTSVTSTPNGLASARAVPSPANATTPQHPTAASSSYQAPAGTSTASASHAHASGSSRPDSSKHAAAPAPVHANGSGSSNANTTLDWMPLFERLASDLRTLSSSTSSSSGTAAPDATAAAAGPPLAAVLPRVRQLCEALAEQHSARVAELTAAHAAELRDARMQAALMANVRQVTSSPSSSSSTLAGAGGTGNTAGKNGGGSGVPMAAAAAAGGGGSAHARSLHGSGAGVANGFSPPPQHLQSQPAILGAGQLGPLQAGLQLHQQPPPLPPLFQGAPQLQSSMAALSLSGSKQASANGKGSNSSSAAPADFSLI</sequence>
<dbReference type="GO" id="GO:0043130">
    <property type="term" value="F:ubiquitin binding"/>
    <property type="evidence" value="ECO:0007669"/>
    <property type="project" value="InterPro"/>
</dbReference>
<feature type="compositionally biased region" description="Polar residues" evidence="1">
    <location>
        <begin position="509"/>
        <end position="527"/>
    </location>
</feature>
<feature type="compositionally biased region" description="Low complexity" evidence="1">
    <location>
        <begin position="554"/>
        <end position="570"/>
    </location>
</feature>
<feature type="compositionally biased region" description="Polar residues" evidence="1">
    <location>
        <begin position="582"/>
        <end position="598"/>
    </location>
</feature>
<feature type="region of interest" description="Disordered" evidence="1">
    <location>
        <begin position="820"/>
        <end position="874"/>
    </location>
</feature>
<feature type="compositionally biased region" description="Polar residues" evidence="1">
    <location>
        <begin position="444"/>
        <end position="462"/>
    </location>
</feature>
<protein>
    <recommendedName>
        <fullName evidence="2">VHS domain-containing protein</fullName>
    </recommendedName>
</protein>